<accession>A0ABR5K0E2</accession>
<evidence type="ECO:0000313" key="2">
    <source>
        <dbReference type="Proteomes" id="UP000050668"/>
    </source>
</evidence>
<reference evidence="2" key="1">
    <citation type="submission" date="2015-07" db="EMBL/GenBank/DDBJ databases">
        <title>Fjat-14205 dsm 2895.</title>
        <authorList>
            <person name="Liu B."/>
            <person name="Wang J."/>
            <person name="Zhu Y."/>
            <person name="Liu G."/>
            <person name="Chen Q."/>
            <person name="Chen Z."/>
            <person name="Lan J."/>
            <person name="Che J."/>
            <person name="Ge C."/>
            <person name="Shi H."/>
            <person name="Pan Z."/>
            <person name="Liu X."/>
        </authorList>
    </citation>
    <scope>NUCLEOTIDE SEQUENCE [LARGE SCALE GENOMIC DNA]</scope>
    <source>
        <strain evidence="2">DSM 25560</strain>
    </source>
</reference>
<dbReference type="EMBL" id="LGRV01000003">
    <property type="protein sequence ID" value="KOS68377.1"/>
    <property type="molecule type" value="Genomic_DNA"/>
</dbReference>
<dbReference type="InterPro" id="IPR018755">
    <property type="entry name" value="Phage_Mu_Gp48"/>
</dbReference>
<dbReference type="RefSeq" id="WP_053583203.1">
    <property type="nucleotide sequence ID" value="NZ_LGRV01000003.1"/>
</dbReference>
<dbReference type="Proteomes" id="UP000050668">
    <property type="component" value="Unassembled WGS sequence"/>
</dbReference>
<keyword evidence="2" id="KW-1185">Reference proteome</keyword>
<dbReference type="Pfam" id="PF10076">
    <property type="entry name" value="Phage_Mu_Gp48"/>
    <property type="match status" value="1"/>
</dbReference>
<evidence type="ECO:0008006" key="3">
    <source>
        <dbReference type="Google" id="ProtNLM"/>
    </source>
</evidence>
<comment type="caution">
    <text evidence="1">The sequence shown here is derived from an EMBL/GenBank/DDBJ whole genome shotgun (WGS) entry which is preliminary data.</text>
</comment>
<sequence length="203" mass="23256">MSNDFINELPPYYKDVREFQELSETVVSDWGKLSEAFFNTEKDQFILSSGEAAIAIREKDFGIIADRRTETLEFRKLRLLARMQENTNLVFEYLKSILDSLLGKGTYEINLDIETFDMDVYVTPETIYYKEVKSLVERIVPLNIALRTARRFKIDTTTYLPSYLATGSEITLHPMNIGNIESSAKTNSLAGMKTATRITILPL</sequence>
<protein>
    <recommendedName>
        <fullName evidence="3">Phage portal protein</fullName>
    </recommendedName>
</protein>
<name>A0ABR5K0E2_9BACI</name>
<organism evidence="1 2">
    <name type="scientific">Lysinibacillus contaminans</name>
    <dbReference type="NCBI Taxonomy" id="1293441"/>
    <lineage>
        <taxon>Bacteria</taxon>
        <taxon>Bacillati</taxon>
        <taxon>Bacillota</taxon>
        <taxon>Bacilli</taxon>
        <taxon>Bacillales</taxon>
        <taxon>Bacillaceae</taxon>
        <taxon>Lysinibacillus</taxon>
    </lineage>
</organism>
<proteinExistence type="predicted"/>
<gene>
    <name evidence="1" type="ORF">AEA09_07280</name>
</gene>
<evidence type="ECO:0000313" key="1">
    <source>
        <dbReference type="EMBL" id="KOS68377.1"/>
    </source>
</evidence>